<dbReference type="GO" id="GO:0055085">
    <property type="term" value="P:transmembrane transport"/>
    <property type="evidence" value="ECO:0007669"/>
    <property type="project" value="InterPro"/>
</dbReference>
<dbReference type="OrthoDB" id="9787541at2"/>
<protein>
    <submittedName>
        <fullName evidence="9">Transporter</fullName>
    </submittedName>
</protein>
<dbReference type="InterPro" id="IPR035906">
    <property type="entry name" value="MetI-like_sf"/>
</dbReference>
<keyword evidence="3" id="KW-1003">Cell membrane</keyword>
<keyword evidence="10" id="KW-1185">Reference proteome</keyword>
<dbReference type="PANTHER" id="PTHR30193:SF37">
    <property type="entry name" value="INNER MEMBRANE ABC TRANSPORTER PERMEASE PROTEIN YCJO"/>
    <property type="match status" value="1"/>
</dbReference>
<reference evidence="10" key="1">
    <citation type="submission" date="2015-12" db="EMBL/GenBank/DDBJ databases">
        <authorList>
            <person name="Lodha T.D."/>
            <person name="Chintalapati S."/>
            <person name="Chintalapati V.R."/>
            <person name="Sravanthi T."/>
        </authorList>
    </citation>
    <scope>NUCLEOTIDE SEQUENCE [LARGE SCALE GENOMIC DNA]</scope>
    <source>
        <strain evidence="10">JC133</strain>
    </source>
</reference>
<gene>
    <name evidence="9" type="ORF">AU468_03380</name>
</gene>
<evidence type="ECO:0000256" key="4">
    <source>
        <dbReference type="ARBA" id="ARBA00022692"/>
    </source>
</evidence>
<keyword evidence="5 7" id="KW-1133">Transmembrane helix</keyword>
<proteinExistence type="inferred from homology"/>
<feature type="domain" description="ABC transmembrane type-1" evidence="8">
    <location>
        <begin position="200"/>
        <end position="425"/>
    </location>
</feature>
<evidence type="ECO:0000256" key="3">
    <source>
        <dbReference type="ARBA" id="ARBA00022475"/>
    </source>
</evidence>
<dbReference type="EMBL" id="LPWH01000019">
    <property type="protein sequence ID" value="POR04290.1"/>
    <property type="molecule type" value="Genomic_DNA"/>
</dbReference>
<evidence type="ECO:0000256" key="5">
    <source>
        <dbReference type="ARBA" id="ARBA00022989"/>
    </source>
</evidence>
<feature type="transmembrane region" description="Helical" evidence="7">
    <location>
        <begin position="404"/>
        <end position="426"/>
    </location>
</feature>
<dbReference type="Pfam" id="PF00528">
    <property type="entry name" value="BPD_transp_1"/>
    <property type="match status" value="1"/>
</dbReference>
<feature type="transmembrane region" description="Helical" evidence="7">
    <location>
        <begin position="355"/>
        <end position="371"/>
    </location>
</feature>
<dbReference type="GO" id="GO:0005886">
    <property type="term" value="C:plasma membrane"/>
    <property type="evidence" value="ECO:0007669"/>
    <property type="project" value="UniProtKB-SubCell"/>
</dbReference>
<dbReference type="InterPro" id="IPR000515">
    <property type="entry name" value="MetI-like"/>
</dbReference>
<evidence type="ECO:0000313" key="9">
    <source>
        <dbReference type="EMBL" id="POR04290.1"/>
    </source>
</evidence>
<organism evidence="9 10">
    <name type="scientific">Alkalispirochaeta sphaeroplastigenens</name>
    <dbReference type="NCBI Taxonomy" id="1187066"/>
    <lineage>
        <taxon>Bacteria</taxon>
        <taxon>Pseudomonadati</taxon>
        <taxon>Spirochaetota</taxon>
        <taxon>Spirochaetia</taxon>
        <taxon>Spirochaetales</taxon>
        <taxon>Spirochaetaceae</taxon>
        <taxon>Alkalispirochaeta</taxon>
    </lineage>
</organism>
<dbReference type="AlphaFoldDB" id="A0A2S4JXQ8"/>
<feature type="transmembrane region" description="Helical" evidence="7">
    <location>
        <begin position="27"/>
        <end position="53"/>
    </location>
</feature>
<dbReference type="Proteomes" id="UP000237350">
    <property type="component" value="Unassembled WGS sequence"/>
</dbReference>
<evidence type="ECO:0000259" key="8">
    <source>
        <dbReference type="PROSITE" id="PS50928"/>
    </source>
</evidence>
<evidence type="ECO:0000313" key="10">
    <source>
        <dbReference type="Proteomes" id="UP000237350"/>
    </source>
</evidence>
<evidence type="ECO:0000256" key="1">
    <source>
        <dbReference type="ARBA" id="ARBA00004651"/>
    </source>
</evidence>
<feature type="transmembrane region" description="Helical" evidence="7">
    <location>
        <begin position="204"/>
        <end position="225"/>
    </location>
</feature>
<feature type="transmembrane region" description="Helical" evidence="7">
    <location>
        <begin position="237"/>
        <end position="257"/>
    </location>
</feature>
<dbReference type="RefSeq" id="WP_103679518.1">
    <property type="nucleotide sequence ID" value="NZ_LPWH01000019.1"/>
</dbReference>
<evidence type="ECO:0000256" key="2">
    <source>
        <dbReference type="ARBA" id="ARBA00022448"/>
    </source>
</evidence>
<sequence>MNKKKAALNIPPTPRAGRSLEQSEARLAFFMLLPAFTIVAMVILFPVAANFWISFKSVGLGDLRPPSAVVREQVTQMPQAVGEELHLTYRMRNSSRTVPIQQVRIEASLPRGLSAVELPSGWVLREGLLQADLGRWEGGFSVDIPLRFRADHDFFTSPVDSRRPTSPETTVRARNPLLSLNFTLDNFRFVITAREFWRTLGVSFFYPFTGALGSILLGLFSAQLLNRSFRGQGLLRGLFLFPYVAPVIAVAFAWVFFLDPFSGTVNALALELGAFQEPISFLSERSYQISLFGIPLTVPLALVVVIFFDSWRYFPFAFLFILARFQAIPDQIYESADVDGAGPFRKFFSITLPQLRSVMATLFLLRFMWTFNKFDDIFLLTGGAAGTRTLPIQVYDNAFGRADIGAGSAASVILFALLALFMVVYFRTLREVDDE</sequence>
<feature type="transmembrane region" description="Helical" evidence="7">
    <location>
        <begin position="287"/>
        <end position="308"/>
    </location>
</feature>
<evidence type="ECO:0000256" key="7">
    <source>
        <dbReference type="RuleBase" id="RU363032"/>
    </source>
</evidence>
<dbReference type="CDD" id="cd06261">
    <property type="entry name" value="TM_PBP2"/>
    <property type="match status" value="1"/>
</dbReference>
<name>A0A2S4JXQ8_9SPIO</name>
<keyword evidence="4 7" id="KW-0812">Transmembrane</keyword>
<comment type="caution">
    <text evidence="9">The sequence shown here is derived from an EMBL/GenBank/DDBJ whole genome shotgun (WGS) entry which is preliminary data.</text>
</comment>
<comment type="similarity">
    <text evidence="7">Belongs to the binding-protein-dependent transport system permease family.</text>
</comment>
<evidence type="ECO:0000256" key="6">
    <source>
        <dbReference type="ARBA" id="ARBA00023136"/>
    </source>
</evidence>
<dbReference type="PANTHER" id="PTHR30193">
    <property type="entry name" value="ABC TRANSPORTER PERMEASE PROTEIN"/>
    <property type="match status" value="1"/>
</dbReference>
<dbReference type="Gene3D" id="1.10.3720.10">
    <property type="entry name" value="MetI-like"/>
    <property type="match status" value="1"/>
</dbReference>
<dbReference type="PROSITE" id="PS50928">
    <property type="entry name" value="ABC_TM1"/>
    <property type="match status" value="1"/>
</dbReference>
<accession>A0A2S4JXQ8</accession>
<keyword evidence="6 7" id="KW-0472">Membrane</keyword>
<keyword evidence="2 7" id="KW-0813">Transport</keyword>
<dbReference type="InterPro" id="IPR051393">
    <property type="entry name" value="ABC_transporter_permease"/>
</dbReference>
<dbReference type="SUPFAM" id="SSF161098">
    <property type="entry name" value="MetI-like"/>
    <property type="match status" value="1"/>
</dbReference>
<comment type="subcellular location">
    <subcellularLocation>
        <location evidence="1 7">Cell membrane</location>
        <topology evidence="1 7">Multi-pass membrane protein</topology>
    </subcellularLocation>
</comment>